<comment type="caution">
    <text evidence="1">The sequence shown here is derived from an EMBL/GenBank/DDBJ whole genome shotgun (WGS) entry which is preliminary data.</text>
</comment>
<dbReference type="AlphaFoldDB" id="A0A427V6U9"/>
<evidence type="ECO:0000313" key="2">
    <source>
        <dbReference type="Proteomes" id="UP000275331"/>
    </source>
</evidence>
<name>A0A427V6U9_9ENTR</name>
<dbReference type="Proteomes" id="UP000275331">
    <property type="component" value="Unassembled WGS sequence"/>
</dbReference>
<reference evidence="1 2" key="1">
    <citation type="submission" date="2018-10" db="EMBL/GenBank/DDBJ databases">
        <title>Transmission dynamics of multidrug resistant bacteria on intensive care unit surfaces.</title>
        <authorList>
            <person name="D'Souza A.W."/>
            <person name="Potter R.F."/>
            <person name="Wallace M."/>
            <person name="Shupe A."/>
            <person name="Patel S."/>
            <person name="Sun S."/>
            <person name="Gul D."/>
            <person name="Kwon J.H."/>
            <person name="Andleeb S."/>
            <person name="Burnham C.-A.D."/>
            <person name="Dantas G."/>
        </authorList>
    </citation>
    <scope>NUCLEOTIDE SEQUENCE [LARGE SCALE GENOMIC DNA]</scope>
    <source>
        <strain evidence="1 2">AS_373</strain>
    </source>
</reference>
<evidence type="ECO:0000313" key="1">
    <source>
        <dbReference type="EMBL" id="RSE28501.1"/>
    </source>
</evidence>
<proteinExistence type="predicted"/>
<dbReference type="RefSeq" id="WP_125291680.1">
    <property type="nucleotide sequence ID" value="NZ_JAPTZM010000003.1"/>
</dbReference>
<gene>
    <name evidence="1" type="ORF">EGT71_03710</name>
</gene>
<protein>
    <submittedName>
        <fullName evidence="1">Uncharacterized protein</fullName>
    </submittedName>
</protein>
<dbReference type="EMBL" id="RHXB01000002">
    <property type="protein sequence ID" value="RSE28501.1"/>
    <property type="molecule type" value="Genomic_DNA"/>
</dbReference>
<sequence length="163" mass="17454">MAAKKGNGCLGVILFAVIVFYFVGGSHSNSSDVSTPVTPPIDVAKLLAKGEIGCRDNIAIRGSNHHTQSGAIGFFIQFNKGRAKLYALDQPKEDEGSEKISGKVHKSTEGSETFYTFQQGSGYVQFQVDGANVANVIWKPDQYAQKEYMITPSTVSGCAVKVG</sequence>
<accession>A0A427V6U9</accession>
<organism evidence="1 2">
    <name type="scientific">Atlantibacter subterraneus</name>
    <dbReference type="NCBI Taxonomy" id="255519"/>
    <lineage>
        <taxon>Bacteria</taxon>
        <taxon>Pseudomonadati</taxon>
        <taxon>Pseudomonadota</taxon>
        <taxon>Gammaproteobacteria</taxon>
        <taxon>Enterobacterales</taxon>
        <taxon>Enterobacteriaceae</taxon>
        <taxon>Atlantibacter</taxon>
    </lineage>
</organism>